<reference evidence="7" key="3">
    <citation type="submission" date="2025-09" db="UniProtKB">
        <authorList>
            <consortium name="Ensembl"/>
        </authorList>
    </citation>
    <scope>IDENTIFICATION</scope>
</reference>
<evidence type="ECO:0000256" key="4">
    <source>
        <dbReference type="SAM" id="Coils"/>
    </source>
</evidence>
<dbReference type="InterPro" id="IPR011598">
    <property type="entry name" value="bHLH_dom"/>
</dbReference>
<dbReference type="AlphaFoldDB" id="A0AAY4DTM4"/>
<dbReference type="SMART" id="SM00353">
    <property type="entry name" value="HLH"/>
    <property type="match status" value="1"/>
</dbReference>
<protein>
    <recommendedName>
        <fullName evidence="6">BHLH domain-containing protein</fullName>
    </recommendedName>
</protein>
<dbReference type="FunFam" id="4.10.280.10:FF:000019">
    <property type="entry name" value="Myc proto-oncogene protein"/>
    <property type="match status" value="1"/>
</dbReference>
<name>A0AAY4DTM4_9TELE</name>
<evidence type="ECO:0000256" key="1">
    <source>
        <dbReference type="ARBA" id="ARBA00023125"/>
    </source>
</evidence>
<dbReference type="GO" id="GO:0003700">
    <property type="term" value="F:DNA-binding transcription factor activity"/>
    <property type="evidence" value="ECO:0007669"/>
    <property type="project" value="InterPro"/>
</dbReference>
<dbReference type="GO" id="GO:0003677">
    <property type="term" value="F:DNA binding"/>
    <property type="evidence" value="ECO:0007669"/>
    <property type="project" value="UniProtKB-KW"/>
</dbReference>
<dbReference type="PRINTS" id="PR00044">
    <property type="entry name" value="LEUZIPPRMYC"/>
</dbReference>
<sequence>EEEEEEIDVRAAPDSGDRDKRRTHNVLERQRRNELKRSFSALRDEVPAVARNDKAAKVAILRAAAECVSAMQREERRLLAAKARLRRRAERLRHRLGLSPGPLGGAS</sequence>
<organism evidence="7 8">
    <name type="scientific">Denticeps clupeoides</name>
    <name type="common">denticle herring</name>
    <dbReference type="NCBI Taxonomy" id="299321"/>
    <lineage>
        <taxon>Eukaryota</taxon>
        <taxon>Metazoa</taxon>
        <taxon>Chordata</taxon>
        <taxon>Craniata</taxon>
        <taxon>Vertebrata</taxon>
        <taxon>Euteleostomi</taxon>
        <taxon>Actinopterygii</taxon>
        <taxon>Neopterygii</taxon>
        <taxon>Teleostei</taxon>
        <taxon>Clupei</taxon>
        <taxon>Clupeiformes</taxon>
        <taxon>Denticipitoidei</taxon>
        <taxon>Denticipitidae</taxon>
        <taxon>Denticeps</taxon>
    </lineage>
</organism>
<accession>A0AAY4DTM4</accession>
<keyword evidence="2" id="KW-0539">Nucleus</keyword>
<evidence type="ECO:0000256" key="5">
    <source>
        <dbReference type="SAM" id="MobiDB-lite"/>
    </source>
</evidence>
<dbReference type="GO" id="GO:0046983">
    <property type="term" value="F:protein dimerization activity"/>
    <property type="evidence" value="ECO:0007669"/>
    <property type="project" value="InterPro"/>
</dbReference>
<feature type="region of interest" description="Disordered" evidence="5">
    <location>
        <begin position="1"/>
        <end position="25"/>
    </location>
</feature>
<dbReference type="InterPro" id="IPR050433">
    <property type="entry name" value="Myc_transcription_factors"/>
</dbReference>
<evidence type="ECO:0000313" key="8">
    <source>
        <dbReference type="Proteomes" id="UP000694580"/>
    </source>
</evidence>
<evidence type="ECO:0000256" key="2">
    <source>
        <dbReference type="ARBA" id="ARBA00023242"/>
    </source>
</evidence>
<dbReference type="Gene3D" id="4.10.280.10">
    <property type="entry name" value="Helix-loop-helix DNA-binding domain"/>
    <property type="match status" value="1"/>
</dbReference>
<evidence type="ECO:0000256" key="3">
    <source>
        <dbReference type="ARBA" id="ARBA00025872"/>
    </source>
</evidence>
<dbReference type="Pfam" id="PF00010">
    <property type="entry name" value="HLH"/>
    <property type="match status" value="1"/>
</dbReference>
<keyword evidence="8" id="KW-1185">Reference proteome</keyword>
<dbReference type="SUPFAM" id="SSF47459">
    <property type="entry name" value="HLH, helix-loop-helix DNA-binding domain"/>
    <property type="match status" value="1"/>
</dbReference>
<proteinExistence type="predicted"/>
<dbReference type="InterPro" id="IPR002418">
    <property type="entry name" value="Tscrpt_reg_Myc"/>
</dbReference>
<dbReference type="CDD" id="cd11400">
    <property type="entry name" value="bHLHzip_Myc"/>
    <property type="match status" value="1"/>
</dbReference>
<evidence type="ECO:0000313" key="7">
    <source>
        <dbReference type="Ensembl" id="ENSDCDP00010048862.1"/>
    </source>
</evidence>
<feature type="compositionally biased region" description="Basic and acidic residues" evidence="5">
    <location>
        <begin position="8"/>
        <end position="25"/>
    </location>
</feature>
<feature type="coiled-coil region" evidence="4">
    <location>
        <begin position="68"/>
        <end position="95"/>
    </location>
</feature>
<dbReference type="PANTHER" id="PTHR45851">
    <property type="entry name" value="MYC PROTO-ONCOGENE"/>
    <property type="match status" value="1"/>
</dbReference>
<reference evidence="7 8" key="1">
    <citation type="submission" date="2020-06" db="EMBL/GenBank/DDBJ databases">
        <authorList>
            <consortium name="Wellcome Sanger Institute Data Sharing"/>
        </authorList>
    </citation>
    <scope>NUCLEOTIDE SEQUENCE [LARGE SCALE GENOMIC DNA]</scope>
</reference>
<keyword evidence="4" id="KW-0175">Coiled coil</keyword>
<reference evidence="7" key="2">
    <citation type="submission" date="2025-08" db="UniProtKB">
        <authorList>
            <consortium name="Ensembl"/>
        </authorList>
    </citation>
    <scope>IDENTIFICATION</scope>
</reference>
<dbReference type="PROSITE" id="PS50888">
    <property type="entry name" value="BHLH"/>
    <property type="match status" value="1"/>
</dbReference>
<dbReference type="GeneTree" id="ENSGT00940000155285"/>
<dbReference type="Ensembl" id="ENSDCDT00010059217.1">
    <property type="protein sequence ID" value="ENSDCDP00010048862.1"/>
    <property type="gene ID" value="ENSDCDG00010029364.1"/>
</dbReference>
<dbReference type="InterPro" id="IPR036638">
    <property type="entry name" value="HLH_DNA-bd_sf"/>
</dbReference>
<keyword evidence="1" id="KW-0238">DNA-binding</keyword>
<feature type="domain" description="BHLH" evidence="6">
    <location>
        <begin position="19"/>
        <end position="71"/>
    </location>
</feature>
<dbReference type="Proteomes" id="UP000694580">
    <property type="component" value="Chromosome 4"/>
</dbReference>
<evidence type="ECO:0000259" key="6">
    <source>
        <dbReference type="PROSITE" id="PS50888"/>
    </source>
</evidence>
<comment type="subunit">
    <text evidence="3">Efficient DNA binding requires dimerization with another bHLH protein. Binds DNA as a heterodimer with MAX.</text>
</comment>